<dbReference type="GO" id="GO:0015297">
    <property type="term" value="F:antiporter activity"/>
    <property type="evidence" value="ECO:0007669"/>
    <property type="project" value="InterPro"/>
</dbReference>
<feature type="region of interest" description="Disordered" evidence="1">
    <location>
        <begin position="31"/>
        <end position="75"/>
    </location>
</feature>
<protein>
    <submittedName>
        <fullName evidence="2">Uncharacterized protein</fullName>
    </submittedName>
</protein>
<reference evidence="2 3" key="1">
    <citation type="journal article" date="2019" name="Int. J. Syst. Evol. Microbiol.">
        <title>The Global Catalogue of Microorganisms (GCM) 10K type strain sequencing project: providing services to taxonomists for standard genome sequencing and annotation.</title>
        <authorList>
            <consortium name="The Broad Institute Genomics Platform"/>
            <consortium name="The Broad Institute Genome Sequencing Center for Infectious Disease"/>
            <person name="Wu L."/>
            <person name="Ma J."/>
        </authorList>
    </citation>
    <scope>NUCLEOTIDE SEQUENCE [LARGE SCALE GENOMIC DNA]</scope>
    <source>
        <strain evidence="2 3">JCM 16328</strain>
    </source>
</reference>
<dbReference type="Proteomes" id="UP001500420">
    <property type="component" value="Unassembled WGS sequence"/>
</dbReference>
<dbReference type="InterPro" id="IPR005133">
    <property type="entry name" value="PhaG_MnhG_YufB"/>
</dbReference>
<evidence type="ECO:0000313" key="2">
    <source>
        <dbReference type="EMBL" id="GAA0680813.1"/>
    </source>
</evidence>
<dbReference type="Pfam" id="PF03334">
    <property type="entry name" value="PhaG_MnhG_YufB"/>
    <property type="match status" value="1"/>
</dbReference>
<comment type="caution">
    <text evidence="2">The sequence shown here is derived from an EMBL/GenBank/DDBJ whole genome shotgun (WGS) entry which is preliminary data.</text>
</comment>
<dbReference type="AlphaFoldDB" id="A0AAV3TE22"/>
<feature type="compositionally biased region" description="Acidic residues" evidence="1">
    <location>
        <begin position="66"/>
        <end position="75"/>
    </location>
</feature>
<dbReference type="GO" id="GO:0098662">
    <property type="term" value="P:inorganic cation transmembrane transport"/>
    <property type="evidence" value="ECO:0007669"/>
    <property type="project" value="InterPro"/>
</dbReference>
<organism evidence="2 3">
    <name type="scientific">Natronoarchaeum mannanilyticum</name>
    <dbReference type="NCBI Taxonomy" id="926360"/>
    <lineage>
        <taxon>Archaea</taxon>
        <taxon>Methanobacteriati</taxon>
        <taxon>Methanobacteriota</taxon>
        <taxon>Stenosarchaea group</taxon>
        <taxon>Halobacteria</taxon>
        <taxon>Halobacteriales</taxon>
        <taxon>Natronoarchaeaceae</taxon>
    </lineage>
</organism>
<name>A0AAV3TE22_9EURY</name>
<gene>
    <name evidence="2" type="ORF">GCM10009020_32170</name>
</gene>
<evidence type="ECO:0000256" key="1">
    <source>
        <dbReference type="SAM" id="MobiDB-lite"/>
    </source>
</evidence>
<feature type="compositionally biased region" description="Basic and acidic residues" evidence="1">
    <location>
        <begin position="41"/>
        <end position="55"/>
    </location>
</feature>
<evidence type="ECO:0000313" key="3">
    <source>
        <dbReference type="Proteomes" id="UP001500420"/>
    </source>
</evidence>
<keyword evidence="3" id="KW-1185">Reference proteome</keyword>
<proteinExistence type="predicted"/>
<sequence>MQATTAKTVLLLLFIFLTNPTAAHAIARAADEDGIEPWTSDDDRTARDLAPDRNGDTGSADPAADGVDEEGGEPA</sequence>
<dbReference type="EMBL" id="BAAADV010000007">
    <property type="protein sequence ID" value="GAA0680813.1"/>
    <property type="molecule type" value="Genomic_DNA"/>
</dbReference>
<accession>A0AAV3TE22</accession>